<dbReference type="SUPFAM" id="SSF48371">
    <property type="entry name" value="ARM repeat"/>
    <property type="match status" value="1"/>
</dbReference>
<evidence type="ECO:0000256" key="2">
    <source>
        <dbReference type="ARBA" id="ARBA00004496"/>
    </source>
</evidence>
<dbReference type="Pfam" id="PF18808">
    <property type="entry name" value="Importin_rep_4"/>
    <property type="match status" value="1"/>
</dbReference>
<keyword evidence="6" id="KW-0653">Protein transport</keyword>
<dbReference type="AlphaFoldDB" id="A0A3Q2XR99"/>
<dbReference type="Proteomes" id="UP000264820">
    <property type="component" value="Unplaced"/>
</dbReference>
<dbReference type="GO" id="GO:0005634">
    <property type="term" value="C:nucleus"/>
    <property type="evidence" value="ECO:0007669"/>
    <property type="project" value="UniProtKB-SubCell"/>
</dbReference>
<dbReference type="Gene3D" id="1.25.10.10">
    <property type="entry name" value="Leucine-rich Repeat Variant"/>
    <property type="match status" value="1"/>
</dbReference>
<dbReference type="InterPro" id="IPR041653">
    <property type="entry name" value="Importin_rep_4"/>
</dbReference>
<keyword evidence="3" id="KW-0813">Transport</keyword>
<organism evidence="9 10">
    <name type="scientific">Hippocampus comes</name>
    <name type="common">Tiger tail seahorse</name>
    <dbReference type="NCBI Taxonomy" id="109280"/>
    <lineage>
        <taxon>Eukaryota</taxon>
        <taxon>Metazoa</taxon>
        <taxon>Chordata</taxon>
        <taxon>Craniata</taxon>
        <taxon>Vertebrata</taxon>
        <taxon>Euteleostomi</taxon>
        <taxon>Actinopterygii</taxon>
        <taxon>Neopterygii</taxon>
        <taxon>Teleostei</taxon>
        <taxon>Neoteleostei</taxon>
        <taxon>Acanthomorphata</taxon>
        <taxon>Syngnathiaria</taxon>
        <taxon>Syngnathiformes</taxon>
        <taxon>Syngnathoidei</taxon>
        <taxon>Syngnathidae</taxon>
        <taxon>Hippocampus</taxon>
    </lineage>
</organism>
<evidence type="ECO:0000313" key="9">
    <source>
        <dbReference type="Ensembl" id="ENSHCOP00000006737.1"/>
    </source>
</evidence>
<accession>A0A3Q2XR99</accession>
<dbReference type="InterPro" id="IPR011989">
    <property type="entry name" value="ARM-like"/>
</dbReference>
<dbReference type="InterPro" id="IPR057672">
    <property type="entry name" value="TPR_IPO4/5"/>
</dbReference>
<sequence length="394" mass="44625">MAEQQQFYLLLGNLMSPDNNVRKQSEETYDTIPGQTKITFLLHAVRDPSAAEEVRQMAAVLLRRLLSSSFEEIYPGLTVDMQTAIKTELLTSIQQEASPNIRKKVCDIAAELSRNLIDDDGNNQWPEVLKFLFDSVNSDNVGLREAALHIFWNFPGIFGNQQQHYMDVIKRMLVQCMQDQANPQIRTLAARAASSFVLSNESNSALLKHFADLLPGILQAVNESCYQGDDSVLKSLVEIADTAPKYLRPNLEATLSHVEETHRRCGSECRQELICVCPVPQMLAMMVDLEEDEDWAMADELEDDDFDSNAVAGESALDRIACGLGGKIILPLIKHHIRQMLQNCEYMHGENMQTPHREARNDLCTMRPTRYPVAHWAAFVKQSWEKNLKKIIAY</sequence>
<dbReference type="GeneTree" id="ENSGT00940000155502"/>
<evidence type="ECO:0000259" key="8">
    <source>
        <dbReference type="Pfam" id="PF25780"/>
    </source>
</evidence>
<keyword evidence="10" id="KW-1185">Reference proteome</keyword>
<protein>
    <submittedName>
        <fullName evidence="9">Karyopherin (importin) beta 3</fullName>
    </submittedName>
</protein>
<evidence type="ECO:0000313" key="10">
    <source>
        <dbReference type="Proteomes" id="UP000264820"/>
    </source>
</evidence>
<evidence type="ECO:0000256" key="3">
    <source>
        <dbReference type="ARBA" id="ARBA00022448"/>
    </source>
</evidence>
<proteinExistence type="predicted"/>
<dbReference type="Pfam" id="PF25780">
    <property type="entry name" value="TPR_IPO5"/>
    <property type="match status" value="1"/>
</dbReference>
<dbReference type="GO" id="GO:0005737">
    <property type="term" value="C:cytoplasm"/>
    <property type="evidence" value="ECO:0007669"/>
    <property type="project" value="UniProtKB-SubCell"/>
</dbReference>
<evidence type="ECO:0000256" key="5">
    <source>
        <dbReference type="ARBA" id="ARBA00022737"/>
    </source>
</evidence>
<keyword evidence="4" id="KW-0963">Cytoplasm</keyword>
<evidence type="ECO:0000256" key="6">
    <source>
        <dbReference type="ARBA" id="ARBA00022927"/>
    </source>
</evidence>
<keyword evidence="5" id="KW-0677">Repeat</keyword>
<dbReference type="Ensembl" id="ENSHCOT00000003181.1">
    <property type="protein sequence ID" value="ENSHCOP00000006737.1"/>
    <property type="gene ID" value="ENSHCOG00000008608.1"/>
</dbReference>
<evidence type="ECO:0000256" key="7">
    <source>
        <dbReference type="ARBA" id="ARBA00023242"/>
    </source>
</evidence>
<feature type="domain" description="IPO4/5-like TPR repeats" evidence="8">
    <location>
        <begin position="98"/>
        <end position="255"/>
    </location>
</feature>
<reference evidence="9" key="1">
    <citation type="submission" date="2025-08" db="UniProtKB">
        <authorList>
            <consortium name="Ensembl"/>
        </authorList>
    </citation>
    <scope>IDENTIFICATION</scope>
</reference>
<comment type="subcellular location">
    <subcellularLocation>
        <location evidence="2">Cytoplasm</location>
    </subcellularLocation>
    <subcellularLocation>
        <location evidence="1">Nucleus</location>
    </subcellularLocation>
</comment>
<evidence type="ECO:0000256" key="4">
    <source>
        <dbReference type="ARBA" id="ARBA00022490"/>
    </source>
</evidence>
<dbReference type="InterPro" id="IPR016024">
    <property type="entry name" value="ARM-type_fold"/>
</dbReference>
<evidence type="ECO:0000256" key="1">
    <source>
        <dbReference type="ARBA" id="ARBA00004123"/>
    </source>
</evidence>
<dbReference type="PANTHER" id="PTHR10527">
    <property type="entry name" value="IMPORTIN BETA"/>
    <property type="match status" value="1"/>
</dbReference>
<dbReference type="InterPro" id="IPR040122">
    <property type="entry name" value="Importin_beta"/>
</dbReference>
<dbReference type="GO" id="GO:0006606">
    <property type="term" value="P:protein import into nucleus"/>
    <property type="evidence" value="ECO:0007669"/>
    <property type="project" value="InterPro"/>
</dbReference>
<reference evidence="9" key="2">
    <citation type="submission" date="2025-09" db="UniProtKB">
        <authorList>
            <consortium name="Ensembl"/>
        </authorList>
    </citation>
    <scope>IDENTIFICATION</scope>
</reference>
<name>A0A3Q2XR99_HIPCM</name>
<keyword evidence="7" id="KW-0539">Nucleus</keyword>